<feature type="transmembrane region" description="Helical" evidence="5">
    <location>
        <begin position="313"/>
        <end position="335"/>
    </location>
</feature>
<evidence type="ECO:0000256" key="3">
    <source>
        <dbReference type="ARBA" id="ARBA00022989"/>
    </source>
</evidence>
<dbReference type="VEuPathDB" id="FungiDB:AO090113000061"/>
<evidence type="ECO:0000256" key="5">
    <source>
        <dbReference type="SAM" id="Phobius"/>
    </source>
</evidence>
<comment type="caution">
    <text evidence="6">The sequence shown here is derived from an EMBL/GenBank/DDBJ whole genome shotgun (WGS) entry which is preliminary data.</text>
</comment>
<comment type="subcellular location">
    <subcellularLocation>
        <location evidence="1">Membrane</location>
        <topology evidence="1">Multi-pass membrane protein</topology>
    </subcellularLocation>
</comment>
<dbReference type="Gene3D" id="1.20.1250.20">
    <property type="entry name" value="MFS general substrate transporter like domains"/>
    <property type="match status" value="2"/>
</dbReference>
<keyword evidence="2 5" id="KW-0812">Transmembrane</keyword>
<name>A0A1S9D7Y7_ASPOZ</name>
<feature type="transmembrane region" description="Helical" evidence="5">
    <location>
        <begin position="280"/>
        <end position="301"/>
    </location>
</feature>
<evidence type="ECO:0000313" key="7">
    <source>
        <dbReference type="Proteomes" id="UP000190312"/>
    </source>
</evidence>
<dbReference type="Proteomes" id="UP000190312">
    <property type="component" value="Unassembled WGS sequence"/>
</dbReference>
<dbReference type="PANTHER" id="PTHR23501">
    <property type="entry name" value="MAJOR FACILITATOR SUPERFAMILY"/>
    <property type="match status" value="1"/>
</dbReference>
<feature type="transmembrane region" description="Helical" evidence="5">
    <location>
        <begin position="561"/>
        <end position="579"/>
    </location>
</feature>
<feature type="transmembrane region" description="Helical" evidence="5">
    <location>
        <begin position="143"/>
        <end position="160"/>
    </location>
</feature>
<organism evidence="6 7">
    <name type="scientific">Aspergillus oryzae</name>
    <name type="common">Yellow koji mold</name>
    <dbReference type="NCBI Taxonomy" id="5062"/>
    <lineage>
        <taxon>Eukaryota</taxon>
        <taxon>Fungi</taxon>
        <taxon>Dikarya</taxon>
        <taxon>Ascomycota</taxon>
        <taxon>Pezizomycotina</taxon>
        <taxon>Eurotiomycetes</taxon>
        <taxon>Eurotiomycetidae</taxon>
        <taxon>Eurotiales</taxon>
        <taxon>Aspergillaceae</taxon>
        <taxon>Aspergillus</taxon>
        <taxon>Aspergillus subgen. Circumdati</taxon>
    </lineage>
</organism>
<feature type="transmembrane region" description="Helical" evidence="5">
    <location>
        <begin position="111"/>
        <end position="131"/>
    </location>
</feature>
<feature type="transmembrane region" description="Helical" evidence="5">
    <location>
        <begin position="172"/>
        <end position="190"/>
    </location>
</feature>
<dbReference type="OrthoDB" id="4078873at2759"/>
<dbReference type="eggNOG" id="KOG0254">
    <property type="taxonomic scope" value="Eukaryota"/>
</dbReference>
<dbReference type="EMBL" id="MKZY01000009">
    <property type="protein sequence ID" value="OOO05227.1"/>
    <property type="molecule type" value="Genomic_DNA"/>
</dbReference>
<evidence type="ECO:0000313" key="6">
    <source>
        <dbReference type="EMBL" id="OOO05227.1"/>
    </source>
</evidence>
<dbReference type="InterPro" id="IPR011701">
    <property type="entry name" value="MFS"/>
</dbReference>
<proteinExistence type="predicted"/>
<reference evidence="6 7" key="1">
    <citation type="submission" date="2016-10" db="EMBL/GenBank/DDBJ databases">
        <title>Genome sequencing of Aspergillus oryzae BCC7051.</title>
        <authorList>
            <person name="Thammarongtham C."/>
            <person name="Vorapreeda T."/>
            <person name="Nookaew I."/>
            <person name="Srisuk T."/>
            <person name="Land M."/>
            <person name="Jeennor S."/>
            <person name="Laoteng K."/>
        </authorList>
    </citation>
    <scope>NUCLEOTIDE SEQUENCE [LARGE SCALE GENOMIC DNA]</scope>
    <source>
        <strain evidence="6 7">BCC7051</strain>
    </source>
</reference>
<feature type="transmembrane region" description="Helical" evidence="5">
    <location>
        <begin position="76"/>
        <end position="99"/>
    </location>
</feature>
<dbReference type="GO" id="GO:0022857">
    <property type="term" value="F:transmembrane transporter activity"/>
    <property type="evidence" value="ECO:0007669"/>
    <property type="project" value="InterPro"/>
</dbReference>
<evidence type="ECO:0000256" key="2">
    <source>
        <dbReference type="ARBA" id="ARBA00022692"/>
    </source>
</evidence>
<dbReference type="Pfam" id="PF07690">
    <property type="entry name" value="MFS_1"/>
    <property type="match status" value="1"/>
</dbReference>
<feature type="transmembrane region" description="Helical" evidence="5">
    <location>
        <begin position="393"/>
        <end position="414"/>
    </location>
</feature>
<feature type="transmembrane region" description="Helical" evidence="5">
    <location>
        <begin position="355"/>
        <end position="373"/>
    </location>
</feature>
<feature type="transmembrane region" description="Helical" evidence="5">
    <location>
        <begin position="446"/>
        <end position="474"/>
    </location>
</feature>
<evidence type="ECO:0000256" key="4">
    <source>
        <dbReference type="ARBA" id="ARBA00023136"/>
    </source>
</evidence>
<keyword evidence="4 5" id="KW-0472">Membrane</keyword>
<feature type="transmembrane region" description="Helical" evidence="5">
    <location>
        <begin position="231"/>
        <end position="254"/>
    </location>
</feature>
<dbReference type="PANTHER" id="PTHR23501:SF107">
    <property type="entry name" value="TRANSPORTER, PUTATIVE (AFU_ORTHOLOGUE AFUA_7G04730)-RELATED"/>
    <property type="match status" value="1"/>
</dbReference>
<dbReference type="InterPro" id="IPR036259">
    <property type="entry name" value="MFS_trans_sf"/>
</dbReference>
<feature type="transmembrane region" description="Helical" evidence="5">
    <location>
        <begin position="202"/>
        <end position="225"/>
    </location>
</feature>
<evidence type="ECO:0000256" key="1">
    <source>
        <dbReference type="ARBA" id="ARBA00004141"/>
    </source>
</evidence>
<dbReference type="GO" id="GO:0005886">
    <property type="term" value="C:plasma membrane"/>
    <property type="evidence" value="ECO:0007669"/>
    <property type="project" value="TreeGrafter"/>
</dbReference>
<dbReference type="AlphaFoldDB" id="A0A1S9D7Y7"/>
<feature type="transmembrane region" description="Helical" evidence="5">
    <location>
        <begin position="481"/>
        <end position="507"/>
    </location>
</feature>
<accession>A0A1S9D7Y7</accession>
<dbReference type="SUPFAM" id="SSF103473">
    <property type="entry name" value="MFS general substrate transporter"/>
    <property type="match status" value="1"/>
</dbReference>
<gene>
    <name evidence="6" type="ORF">OAory_01067430</name>
</gene>
<feature type="transmembrane region" description="Helical" evidence="5">
    <location>
        <begin position="421"/>
        <end position="440"/>
    </location>
</feature>
<keyword evidence="3 5" id="KW-1133">Transmembrane helix</keyword>
<sequence>MSGSPSNGMPKTVVPSQIEPVVSAVEDTEQNAGVDRIVQEPSRDGVSISDKDSALFQGGVQRVRAITSLWSKNTMWLMFVLLYLVSFVDMLLVSVQTSLNPYITSSFHKHGLLTVVSIMSTILGGSSKLTLAKIIDIWGRVEGFLFMLLIVVIGLIMKATCKNIETYVAAHTLYWVGHIGMMYVVDIMLADMTTLKNRMIMLGINGTPSIASTFAGPRIATLFYINLDFRWAFGAFAIMITGTSIPVVGVMLYMQRRAQKVGIYEKTVSERSWWQSIIHYFIEFDVIGIVLITAVFSLILLPFSLASYAPKGWASGYIVAMEVLGVVCIPAFYAWERYLSPVQFLPWKYLKEPTIIGSCLLYCVMFISCFTWNSYFSSYLQVVHRLDITTANYVLNAFSLASYIFSPIFGLLIRYTGEFKWTVFTGIPILLLGTALLIPFRQPTTHVGIITMTQILVGLGTCIFTVCGQLAIMAPVTHQEIAVVVAIWGLFGSIGAAVGSAIAGGMWNNILPSELYKRLPDESRNISATIFSDMVMQMSYADGTPEREAIVGAYADVQRKMVIAGVCFVPLCVACVWVWRDINVRKLETEQTRGNVW</sequence>
<protein>
    <submittedName>
        <fullName evidence="6">Major facilitator superfamily MFS_1</fullName>
    </submittedName>
</protein>